<evidence type="ECO:0000313" key="4">
    <source>
        <dbReference type="WBParaSite" id="ECPE_0000786001-mRNA-1"/>
    </source>
</evidence>
<gene>
    <name evidence="2" type="ORF">ECPE_LOCUS7841</name>
</gene>
<keyword evidence="1" id="KW-0472">Membrane</keyword>
<protein>
    <submittedName>
        <fullName evidence="4">Transmembrane protein</fullName>
    </submittedName>
</protein>
<proteinExistence type="predicted"/>
<keyword evidence="3" id="KW-1185">Reference proteome</keyword>
<name>A0A183ALK6_9TREM</name>
<sequence>MDDEVEESEAFDFVNPNCPKAWVVAGTVLLIVAIVLACVSAAVPQRLEVEPTVTGSLMSGLQSSFKSGYLEICFAQGKSSVRFCSISTI</sequence>
<evidence type="ECO:0000313" key="3">
    <source>
        <dbReference type="Proteomes" id="UP000272942"/>
    </source>
</evidence>
<keyword evidence="1" id="KW-0812">Transmembrane</keyword>
<dbReference type="EMBL" id="UZAN01045160">
    <property type="protein sequence ID" value="VDP82166.1"/>
    <property type="molecule type" value="Genomic_DNA"/>
</dbReference>
<evidence type="ECO:0000256" key="1">
    <source>
        <dbReference type="SAM" id="Phobius"/>
    </source>
</evidence>
<evidence type="ECO:0000313" key="2">
    <source>
        <dbReference type="EMBL" id="VDP82166.1"/>
    </source>
</evidence>
<dbReference type="Proteomes" id="UP000272942">
    <property type="component" value="Unassembled WGS sequence"/>
</dbReference>
<accession>A0A183ALK6</accession>
<keyword evidence="1" id="KW-1133">Transmembrane helix</keyword>
<feature type="transmembrane region" description="Helical" evidence="1">
    <location>
        <begin position="21"/>
        <end position="43"/>
    </location>
</feature>
<organism evidence="4">
    <name type="scientific">Echinostoma caproni</name>
    <dbReference type="NCBI Taxonomy" id="27848"/>
    <lineage>
        <taxon>Eukaryota</taxon>
        <taxon>Metazoa</taxon>
        <taxon>Spiralia</taxon>
        <taxon>Lophotrochozoa</taxon>
        <taxon>Platyhelminthes</taxon>
        <taxon>Trematoda</taxon>
        <taxon>Digenea</taxon>
        <taxon>Plagiorchiida</taxon>
        <taxon>Echinostomata</taxon>
        <taxon>Echinostomatoidea</taxon>
        <taxon>Echinostomatidae</taxon>
        <taxon>Echinostoma</taxon>
    </lineage>
</organism>
<dbReference type="AlphaFoldDB" id="A0A183ALK6"/>
<reference evidence="4" key="1">
    <citation type="submission" date="2016-06" db="UniProtKB">
        <authorList>
            <consortium name="WormBaseParasite"/>
        </authorList>
    </citation>
    <scope>IDENTIFICATION</scope>
</reference>
<reference evidence="2 3" key="2">
    <citation type="submission" date="2018-11" db="EMBL/GenBank/DDBJ databases">
        <authorList>
            <consortium name="Pathogen Informatics"/>
        </authorList>
    </citation>
    <scope>NUCLEOTIDE SEQUENCE [LARGE SCALE GENOMIC DNA]</scope>
    <source>
        <strain evidence="2 3">Egypt</strain>
    </source>
</reference>
<dbReference type="WBParaSite" id="ECPE_0000786001-mRNA-1">
    <property type="protein sequence ID" value="ECPE_0000786001-mRNA-1"/>
    <property type="gene ID" value="ECPE_0000786001"/>
</dbReference>